<name>A0ABY7FX58_MYAAR</name>
<dbReference type="InterPro" id="IPR003971">
    <property type="entry name" value="K_chnl_volt-dep_Kv5/Kv9"/>
</dbReference>
<keyword evidence="8 12" id="KW-1133">Transmembrane helix</keyword>
<keyword evidence="5" id="KW-0631">Potassium channel</keyword>
<evidence type="ECO:0000256" key="10">
    <source>
        <dbReference type="ARBA" id="ARBA00023136"/>
    </source>
</evidence>
<feature type="non-terminal residue" evidence="14">
    <location>
        <position position="494"/>
    </location>
</feature>
<dbReference type="PRINTS" id="PR00169">
    <property type="entry name" value="KCHANNEL"/>
</dbReference>
<dbReference type="InterPro" id="IPR011333">
    <property type="entry name" value="SKP1/BTB/POZ_sf"/>
</dbReference>
<feature type="transmembrane region" description="Helical" evidence="12">
    <location>
        <begin position="173"/>
        <end position="198"/>
    </location>
</feature>
<evidence type="ECO:0000256" key="12">
    <source>
        <dbReference type="SAM" id="Phobius"/>
    </source>
</evidence>
<evidence type="ECO:0000256" key="2">
    <source>
        <dbReference type="ARBA" id="ARBA00022448"/>
    </source>
</evidence>
<dbReference type="InterPro" id="IPR027359">
    <property type="entry name" value="Volt_channel_dom_sf"/>
</dbReference>
<feature type="domain" description="Ion transport" evidence="13">
    <location>
        <begin position="89"/>
        <end position="343"/>
    </location>
</feature>
<reference evidence="14" key="1">
    <citation type="submission" date="2022-11" db="EMBL/GenBank/DDBJ databases">
        <title>Centuries of genome instability and evolution in soft-shell clam transmissible cancer (bioRxiv).</title>
        <authorList>
            <person name="Hart S.F.M."/>
            <person name="Yonemitsu M.A."/>
            <person name="Giersch R.M."/>
            <person name="Beal B.F."/>
            <person name="Arriagada G."/>
            <person name="Davis B.W."/>
            <person name="Ostrander E.A."/>
            <person name="Goff S.P."/>
            <person name="Metzger M.J."/>
        </authorList>
    </citation>
    <scope>NUCLEOTIDE SEQUENCE</scope>
    <source>
        <strain evidence="14">MELC-2E11</strain>
        <tissue evidence="14">Siphon/mantle</tissue>
    </source>
</reference>
<accession>A0ABY7FX58</accession>
<dbReference type="PRINTS" id="PR01491">
    <property type="entry name" value="KVCHANNEL"/>
</dbReference>
<dbReference type="Proteomes" id="UP001164746">
    <property type="component" value="Chromosome 13"/>
</dbReference>
<evidence type="ECO:0000256" key="8">
    <source>
        <dbReference type="ARBA" id="ARBA00022989"/>
    </source>
</evidence>
<evidence type="ECO:0000256" key="4">
    <source>
        <dbReference type="ARBA" id="ARBA00022692"/>
    </source>
</evidence>
<dbReference type="InterPro" id="IPR005821">
    <property type="entry name" value="Ion_trans_dom"/>
</dbReference>
<keyword evidence="4 12" id="KW-0812">Transmembrane</keyword>
<organism evidence="14 15">
    <name type="scientific">Mya arenaria</name>
    <name type="common">Soft-shell clam</name>
    <dbReference type="NCBI Taxonomy" id="6604"/>
    <lineage>
        <taxon>Eukaryota</taxon>
        <taxon>Metazoa</taxon>
        <taxon>Spiralia</taxon>
        <taxon>Lophotrochozoa</taxon>
        <taxon>Mollusca</taxon>
        <taxon>Bivalvia</taxon>
        <taxon>Autobranchia</taxon>
        <taxon>Heteroconchia</taxon>
        <taxon>Euheterodonta</taxon>
        <taxon>Imparidentia</taxon>
        <taxon>Neoheterodontei</taxon>
        <taxon>Myida</taxon>
        <taxon>Myoidea</taxon>
        <taxon>Myidae</taxon>
        <taxon>Mya</taxon>
    </lineage>
</organism>
<dbReference type="PANTHER" id="PTHR11537">
    <property type="entry name" value="VOLTAGE-GATED POTASSIUM CHANNEL"/>
    <property type="match status" value="1"/>
</dbReference>
<gene>
    <name evidence="14" type="ORF">MAR_037410</name>
</gene>
<dbReference type="Pfam" id="PF00520">
    <property type="entry name" value="Ion_trans"/>
    <property type="match status" value="1"/>
</dbReference>
<dbReference type="InterPro" id="IPR003968">
    <property type="entry name" value="K_chnl_volt-dep_Kv"/>
</dbReference>
<feature type="transmembrane region" description="Helical" evidence="12">
    <location>
        <begin position="210"/>
        <end position="230"/>
    </location>
</feature>
<feature type="transmembrane region" description="Helical" evidence="12">
    <location>
        <begin position="87"/>
        <end position="107"/>
    </location>
</feature>
<dbReference type="EMBL" id="CP111024">
    <property type="protein sequence ID" value="WAR23741.1"/>
    <property type="molecule type" value="Genomic_DNA"/>
</dbReference>
<comment type="subcellular location">
    <subcellularLocation>
        <location evidence="1">Membrane</location>
        <topology evidence="1">Multi-pass membrane protein</topology>
    </subcellularLocation>
</comment>
<evidence type="ECO:0000313" key="14">
    <source>
        <dbReference type="EMBL" id="WAR23741.1"/>
    </source>
</evidence>
<keyword evidence="6" id="KW-0851">Voltage-gated channel</keyword>
<evidence type="ECO:0000313" key="15">
    <source>
        <dbReference type="Proteomes" id="UP001164746"/>
    </source>
</evidence>
<keyword evidence="9" id="KW-0406">Ion transport</keyword>
<dbReference type="Gene3D" id="1.10.287.70">
    <property type="match status" value="1"/>
</dbReference>
<dbReference type="PANTHER" id="PTHR11537:SF252">
    <property type="entry name" value="POTASSIUM VOLTAGE-GATED CHANNEL PROTEIN SHAW"/>
    <property type="match status" value="1"/>
</dbReference>
<feature type="transmembrane region" description="Helical" evidence="12">
    <location>
        <begin position="282"/>
        <end position="305"/>
    </location>
</feature>
<evidence type="ECO:0000259" key="13">
    <source>
        <dbReference type="Pfam" id="PF00520"/>
    </source>
</evidence>
<evidence type="ECO:0000256" key="7">
    <source>
        <dbReference type="ARBA" id="ARBA00022958"/>
    </source>
</evidence>
<evidence type="ECO:0000256" key="9">
    <source>
        <dbReference type="ARBA" id="ARBA00023065"/>
    </source>
</evidence>
<keyword evidence="7" id="KW-0630">Potassium</keyword>
<evidence type="ECO:0000256" key="3">
    <source>
        <dbReference type="ARBA" id="ARBA00022538"/>
    </source>
</evidence>
<sequence length="494" mass="56082">ELHVPLEVCGAVVKRELDYWQINENHIKSCCWRNYRSYIQNKMILDSFNRSIIKQQMSIKTDDMQGWEKFRTQSWLLLEYPRTSRAAMVYGIVSLMFVVTSILGFCLETLPALRPQQINITADNTTTCDGKIQTGVATIMQPNKALNFLDIICTTFFTAELIIRFIMSPNKFAFVRSAMNIIDLLALVPLYMQLILNSDAFKFCYGNERLIFEIMFILRIIRMFRIFHLVKHYQALQILVYALKASVQELLMLLIFLLIGMLVFGTMIYYSERKDAMNSGDMFSTIPLGFWWAIITMTTVGYGDVYPTTPIGYVVGTFCAVSGVLMVALTIPVISNNFTLFYTHVRSRGGSDSKEDAGDVNSDVQFHSDEGARIYENARRTSNGSIIMNERSFTINMNRRGSDISAYTQDPYTNNGKCGHNGDIRFGRLLGDTKPNSRFTEPSRFIEPVRFTESSSMSDMATNKAAEEVDSFITTSGTVKAHSDDGVMYSGDML</sequence>
<keyword evidence="11" id="KW-0407">Ion channel</keyword>
<dbReference type="InterPro" id="IPR028325">
    <property type="entry name" value="VG_K_chnl"/>
</dbReference>
<keyword evidence="2" id="KW-0813">Transport</keyword>
<protein>
    <submittedName>
        <fullName evidence="14">KCNAW-like protein</fullName>
    </submittedName>
</protein>
<keyword evidence="10 12" id="KW-0472">Membrane</keyword>
<dbReference type="Gene3D" id="1.20.120.350">
    <property type="entry name" value="Voltage-gated potassium channels. Chain C"/>
    <property type="match status" value="1"/>
</dbReference>
<dbReference type="PRINTS" id="PR01494">
    <property type="entry name" value="KV9CHANNEL"/>
</dbReference>
<evidence type="ECO:0000256" key="6">
    <source>
        <dbReference type="ARBA" id="ARBA00022882"/>
    </source>
</evidence>
<evidence type="ECO:0000256" key="1">
    <source>
        <dbReference type="ARBA" id="ARBA00004141"/>
    </source>
</evidence>
<keyword evidence="3" id="KW-0633">Potassium transport</keyword>
<dbReference type="Gene3D" id="3.30.710.10">
    <property type="entry name" value="Potassium Channel Kv1.1, Chain A"/>
    <property type="match status" value="1"/>
</dbReference>
<dbReference type="SUPFAM" id="SSF81324">
    <property type="entry name" value="Voltage-gated potassium channels"/>
    <property type="match status" value="1"/>
</dbReference>
<evidence type="ECO:0000256" key="5">
    <source>
        <dbReference type="ARBA" id="ARBA00022826"/>
    </source>
</evidence>
<keyword evidence="15" id="KW-1185">Reference proteome</keyword>
<feature type="transmembrane region" description="Helical" evidence="12">
    <location>
        <begin position="250"/>
        <end position="270"/>
    </location>
</feature>
<proteinExistence type="predicted"/>
<feature type="transmembrane region" description="Helical" evidence="12">
    <location>
        <begin position="311"/>
        <end position="334"/>
    </location>
</feature>
<evidence type="ECO:0000256" key="11">
    <source>
        <dbReference type="ARBA" id="ARBA00023303"/>
    </source>
</evidence>